<comment type="subcellular location">
    <subcellularLocation>
        <location evidence="2">Cytoplasm</location>
    </subcellularLocation>
</comment>
<evidence type="ECO:0000259" key="13">
    <source>
        <dbReference type="Pfam" id="PF02879"/>
    </source>
</evidence>
<dbReference type="Gene3D" id="3.40.120.10">
    <property type="entry name" value="Alpha-D-Glucose-1,6-Bisphosphate, subunit A, domain 3"/>
    <property type="match status" value="3"/>
</dbReference>
<dbReference type="PANTHER" id="PTHR45745">
    <property type="entry name" value="PHOSPHOMANNOMUTASE 45A"/>
    <property type="match status" value="1"/>
</dbReference>
<dbReference type="FunFam" id="3.40.120.10:FF:000035">
    <property type="entry name" value="Pgm3p"/>
    <property type="match status" value="1"/>
</dbReference>
<dbReference type="Pfam" id="PF00408">
    <property type="entry name" value="PGM_PMM_IV"/>
    <property type="match status" value="1"/>
</dbReference>
<reference evidence="15 16" key="1">
    <citation type="submission" date="2016-03" db="EMBL/GenBank/DDBJ databases">
        <authorList>
            <person name="Devillers H."/>
        </authorList>
    </citation>
    <scope>NUCLEOTIDE SEQUENCE [LARGE SCALE GENOMIC DNA]</scope>
    <source>
        <strain evidence="15">CBS 11717</strain>
    </source>
</reference>
<dbReference type="AlphaFoldDB" id="A0A1G4K7F2"/>
<evidence type="ECO:0000256" key="7">
    <source>
        <dbReference type="ARBA" id="ARBA00022723"/>
    </source>
</evidence>
<evidence type="ECO:0000256" key="2">
    <source>
        <dbReference type="ARBA" id="ARBA00004496"/>
    </source>
</evidence>
<keyword evidence="4" id="KW-0963">Cytoplasm</keyword>
<dbReference type="InterPro" id="IPR005846">
    <property type="entry name" value="A-D-PHexomutase_a/b/a-III"/>
</dbReference>
<keyword evidence="9" id="KW-0413">Isomerase</keyword>
<evidence type="ECO:0000313" key="16">
    <source>
        <dbReference type="Proteomes" id="UP000191024"/>
    </source>
</evidence>
<keyword evidence="10" id="KW-0119">Carbohydrate metabolism</keyword>
<evidence type="ECO:0000256" key="3">
    <source>
        <dbReference type="ARBA" id="ARBA00010231"/>
    </source>
</evidence>
<sequence>MKDLRATFGLPAALKSKVNLWLEQDQNADTSLEIKQLITSENWPELHKRLDNRISFGTAGLRARMEAGFSRMNLLTVLQASQGLAAYIKEQFPIDASVVIGHDHRYHSKEFAEITAAAFIQLGIKVLYLCWSSDENENRLVHTPMVPFSIGLFGASAGVMITASHNPKDDNGYKVYYSNGCQIIPPHDKLIADKILSNLEPRTGIWDYQKIIQEAHTAGKLSDVRQQAQSAYMERLASKLLYERVVPGTGKPWFVYTPMHGVGSSIFEQATQSALGLREGQDFLTVEAQKIPDPSFPTVSFPNPEEKGALDMALDLAKKKGISLVIANDPDADRFSAAVLNGHEWHQLSGNELGFLFTFFLWEVQQQSISVTSKPFCVLNSTVSSQMIKSMAQMEGFHYEETLTGFKWLGNRSRQLEEQGYFVSFAFEEAIGFMFPSIENDKDGISAALVFLQMYSHYLKKGKTPLDMLKIGFQKYGVFKEYNGYYVVPEPAATDKVFADIRASFVSADGTYCQNLGTEFAVTYYRDLTTGFQSDTSNFVPVLPVDPSSQMLTLVVVPTRKSSDGSETVRFTIRGSGTEPKLKVYIEAQSDTAQNASHLAKLLWDVLRREWFRPEVNGLTTQF</sequence>
<dbReference type="GO" id="GO:0005737">
    <property type="term" value="C:cytoplasm"/>
    <property type="evidence" value="ECO:0007669"/>
    <property type="project" value="UniProtKB-SubCell"/>
</dbReference>
<evidence type="ECO:0000313" key="15">
    <source>
        <dbReference type="EMBL" id="SCU99880.1"/>
    </source>
</evidence>
<dbReference type="InterPro" id="IPR016055">
    <property type="entry name" value="A-D-PHexomutase_a/b/a-I/II/III"/>
</dbReference>
<feature type="domain" description="Alpha-D-phosphohexomutase alpha/beta/alpha" evidence="14">
    <location>
        <begin position="377"/>
        <end position="471"/>
    </location>
</feature>
<dbReference type="InterPro" id="IPR005843">
    <property type="entry name" value="A-D-PHexomutase_C"/>
</dbReference>
<dbReference type="GO" id="GO:0006006">
    <property type="term" value="P:glucose metabolic process"/>
    <property type="evidence" value="ECO:0007669"/>
    <property type="project" value="UniProtKB-KW"/>
</dbReference>
<evidence type="ECO:0000256" key="6">
    <source>
        <dbReference type="ARBA" id="ARBA00022553"/>
    </source>
</evidence>
<evidence type="ECO:0000259" key="11">
    <source>
        <dbReference type="Pfam" id="PF00408"/>
    </source>
</evidence>
<evidence type="ECO:0000256" key="9">
    <source>
        <dbReference type="ARBA" id="ARBA00023235"/>
    </source>
</evidence>
<dbReference type="OrthoDB" id="8300170at2759"/>
<feature type="domain" description="Alpha-D-phosphohexomutase alpha/beta/alpha" evidence="13">
    <location>
        <begin position="231"/>
        <end position="338"/>
    </location>
</feature>
<dbReference type="EMBL" id="LT598469">
    <property type="protein sequence ID" value="SCU99880.1"/>
    <property type="molecule type" value="Genomic_DNA"/>
</dbReference>
<dbReference type="SUPFAM" id="SSF53738">
    <property type="entry name" value="Phosphoglucomutase, first 3 domains"/>
    <property type="match status" value="3"/>
</dbReference>
<accession>A0A1G4K7F2</accession>
<evidence type="ECO:0000259" key="12">
    <source>
        <dbReference type="Pfam" id="PF02878"/>
    </source>
</evidence>
<dbReference type="GO" id="GO:0008973">
    <property type="term" value="F:phosphopentomutase activity"/>
    <property type="evidence" value="ECO:0007669"/>
    <property type="project" value="TreeGrafter"/>
</dbReference>
<protein>
    <submittedName>
        <fullName evidence="15">LAMI_0G01442g1_1</fullName>
    </submittedName>
</protein>
<dbReference type="GO" id="GO:0000287">
    <property type="term" value="F:magnesium ion binding"/>
    <property type="evidence" value="ECO:0007669"/>
    <property type="project" value="InterPro"/>
</dbReference>
<dbReference type="Proteomes" id="UP000191024">
    <property type="component" value="Chromosome G"/>
</dbReference>
<comment type="cofactor">
    <cofactor evidence="1">
        <name>Mg(2+)</name>
        <dbReference type="ChEBI" id="CHEBI:18420"/>
    </cofactor>
</comment>
<dbReference type="InterPro" id="IPR016066">
    <property type="entry name" value="A-D-PHexomutase_CS"/>
</dbReference>
<evidence type="ECO:0000256" key="8">
    <source>
        <dbReference type="ARBA" id="ARBA00022842"/>
    </source>
</evidence>
<evidence type="ECO:0000259" key="14">
    <source>
        <dbReference type="Pfam" id="PF02880"/>
    </source>
</evidence>
<feature type="domain" description="Alpha-D-phosphohexomutase C-terminal" evidence="11">
    <location>
        <begin position="569"/>
        <end position="594"/>
    </location>
</feature>
<keyword evidence="5" id="KW-0313">Glucose metabolism</keyword>
<dbReference type="Pfam" id="PF02880">
    <property type="entry name" value="PGM_PMM_III"/>
    <property type="match status" value="1"/>
</dbReference>
<organism evidence="15 16">
    <name type="scientific">Lachancea mirantina</name>
    <dbReference type="NCBI Taxonomy" id="1230905"/>
    <lineage>
        <taxon>Eukaryota</taxon>
        <taxon>Fungi</taxon>
        <taxon>Dikarya</taxon>
        <taxon>Ascomycota</taxon>
        <taxon>Saccharomycotina</taxon>
        <taxon>Saccharomycetes</taxon>
        <taxon>Saccharomycetales</taxon>
        <taxon>Saccharomycetaceae</taxon>
        <taxon>Lachancea</taxon>
    </lineage>
</organism>
<dbReference type="InterPro" id="IPR036900">
    <property type="entry name" value="A-D-PHexomutase_C_sf"/>
</dbReference>
<proteinExistence type="inferred from homology"/>
<dbReference type="GO" id="GO:0005634">
    <property type="term" value="C:nucleus"/>
    <property type="evidence" value="ECO:0007669"/>
    <property type="project" value="TreeGrafter"/>
</dbReference>
<keyword evidence="7" id="KW-0479">Metal-binding</keyword>
<dbReference type="SUPFAM" id="SSF55957">
    <property type="entry name" value="Phosphoglucomutase, C-terminal domain"/>
    <property type="match status" value="1"/>
</dbReference>
<dbReference type="InterPro" id="IPR005845">
    <property type="entry name" value="A-D-PHexomutase_a/b/a-II"/>
</dbReference>
<evidence type="ECO:0000256" key="4">
    <source>
        <dbReference type="ARBA" id="ARBA00022490"/>
    </source>
</evidence>
<keyword evidence="8" id="KW-0460">Magnesium</keyword>
<dbReference type="CDD" id="cd05799">
    <property type="entry name" value="PGM2"/>
    <property type="match status" value="1"/>
</dbReference>
<evidence type="ECO:0000256" key="1">
    <source>
        <dbReference type="ARBA" id="ARBA00001946"/>
    </source>
</evidence>
<comment type="similarity">
    <text evidence="3">Belongs to the phosphohexose mutase family.</text>
</comment>
<dbReference type="InterPro" id="IPR005844">
    <property type="entry name" value="A-D-PHexomutase_a/b/a-I"/>
</dbReference>
<dbReference type="Gene3D" id="3.30.310.50">
    <property type="entry name" value="Alpha-D-phosphohexomutase, C-terminal domain"/>
    <property type="match status" value="1"/>
</dbReference>
<keyword evidence="6" id="KW-0597">Phosphoprotein</keyword>
<evidence type="ECO:0000256" key="5">
    <source>
        <dbReference type="ARBA" id="ARBA00022526"/>
    </source>
</evidence>
<dbReference type="PANTHER" id="PTHR45745:SF1">
    <property type="entry name" value="PHOSPHOGLUCOMUTASE 2B-RELATED"/>
    <property type="match status" value="1"/>
</dbReference>
<dbReference type="PROSITE" id="PS00710">
    <property type="entry name" value="PGM_PMM"/>
    <property type="match status" value="1"/>
</dbReference>
<keyword evidence="16" id="KW-1185">Reference proteome</keyword>
<dbReference type="STRING" id="1230905.A0A1G4K7F2"/>
<dbReference type="GO" id="GO:0006166">
    <property type="term" value="P:purine ribonucleoside salvage"/>
    <property type="evidence" value="ECO:0007669"/>
    <property type="project" value="TreeGrafter"/>
</dbReference>
<name>A0A1G4K7F2_9SACH</name>
<evidence type="ECO:0000256" key="10">
    <source>
        <dbReference type="ARBA" id="ARBA00023277"/>
    </source>
</evidence>
<dbReference type="Pfam" id="PF02878">
    <property type="entry name" value="PGM_PMM_I"/>
    <property type="match status" value="1"/>
</dbReference>
<feature type="domain" description="Alpha-D-phosphohexomutase alpha/beta/alpha" evidence="12">
    <location>
        <begin position="54"/>
        <end position="198"/>
    </location>
</feature>
<dbReference type="Pfam" id="PF02879">
    <property type="entry name" value="PGM_PMM_II"/>
    <property type="match status" value="1"/>
</dbReference>
<gene>
    <name evidence="15" type="ORF">LAMI_0G01442G</name>
</gene>